<evidence type="ECO:0000313" key="4">
    <source>
        <dbReference type="EMBL" id="MBL7633697.1"/>
    </source>
</evidence>
<dbReference type="PANTHER" id="PTHR42736:SF1">
    <property type="entry name" value="PROTEIN-GLUTAMINE GAMMA-GLUTAMYLTRANSFERASE"/>
    <property type="match status" value="1"/>
</dbReference>
<keyword evidence="2" id="KW-0812">Transmembrane</keyword>
<sequence length="1176" mass="122591">MTRPVAVGGPAGHGDRRLAAYLSRGRARGQTVPTVVGAAASLLCASALHPLFRGFFWWFGPVLLATLVVVGLAALGRRFGLGPATTLVLSLFGLLFALTVLCAGDEAVLGVVPTPASLGRLVDLMSAGRADMSRLSAPVPERPGLVVLTVLGVASVAILVDLLTVGLGRPTLAGLPLLGLFAVPSAVLPRGVGAGAFTLGVVGFLALLLLDGRSVVRRWGQLVSTRARGRTNLWLGGLAGRVALGALLVAVVAPLAVPSLDGHGLIQSVRDSESDDGSGGGSQAQVPQPMASLAQRLHDDPDHEVMTVRPSNPNEPMRLRQVALEEFTGDAFTLRKLTAEPDSRIDRGLPRPPSGLTTTKVSAEISLRPDYPDLYLPVPGIPTAISGLKGDWRVDEATSAIFATRDRTSTAGISYTVTAAVPTPSKAELAVSGQAPSEPALQYDTRLPGDLDPRVRELAQSLAAGKATGYDKVRAIQDYFHGGTFTYDLSGAPSVPTGALSEFLFVGKKGYCEQFASAMTVLVRALGIPARVAVGFLGGTRAADGSWVVKNQDAHAWPEVWLPGTGWIPFEPTPLPDSAVAGGTGGSQPPTGPTQNPTPATPGVPTPGQAQPEPANPRGQSGSGLVDGPSTTPGGQSEPGDSSFAQPLVSVRTDNPELFRTTVYLRETALDTFDGSSRFTSSGFPGAGDTSFGVDLPRPTVEVAGTEVTATISIHPGNPQTELPLPDGRTTSVEGLQGVWWVNQPTGTVYANARTSAAGAVYTVQAVIPTPTKAQLTATGTIPAELAPDLAVPADLDSRIPDLAEQITSGRASDYDKARAIADYFQRQQWVYDVAAPLGTVSDFLFVTHRGFCEHYATAMALLARTLDIPARVATGYKRPTQQPDGSLLYKQGNRHAWPEVWLPGAGWVPFEPTNSNGVPPDTGDNTWSPDPDQRQTEIGQDVAASPEVTPGTDGAGADGGTASRTGKILLRAALILLIVVGGAALLGGPAIARRVIRRRRLRASAVPSTAGPPAEAGVLARARVRAGWAELLDLATDLGIPLRPSDSPRMVVGRLKGYLVAGPEAETPKVADAVKALERLGWAEERVRYAPPGTQLGQAGDSVTEDVTTATDGLLSVAPRGRWLVAQVAPPSVLRRLTRSGGYAAAERPWRRSSGPPAPTAPEPRGEPAEPAGRP</sequence>
<keyword evidence="2" id="KW-0472">Membrane</keyword>
<dbReference type="PANTHER" id="PTHR42736">
    <property type="entry name" value="PROTEIN-GLUTAMINE GAMMA-GLUTAMYLTRANSFERASE"/>
    <property type="match status" value="1"/>
</dbReference>
<dbReference type="EMBL" id="JAEACQ010000394">
    <property type="protein sequence ID" value="MBL7633697.1"/>
    <property type="molecule type" value="Genomic_DNA"/>
</dbReference>
<evidence type="ECO:0000313" key="5">
    <source>
        <dbReference type="Proteomes" id="UP000604475"/>
    </source>
</evidence>
<dbReference type="Gene3D" id="3.10.620.30">
    <property type="match status" value="2"/>
</dbReference>
<dbReference type="RefSeq" id="WP_203005055.1">
    <property type="nucleotide sequence ID" value="NZ_JADWYU010000228.1"/>
</dbReference>
<feature type="region of interest" description="Disordered" evidence="1">
    <location>
        <begin position="571"/>
        <end position="646"/>
    </location>
</feature>
<evidence type="ECO:0000256" key="1">
    <source>
        <dbReference type="SAM" id="MobiDB-lite"/>
    </source>
</evidence>
<proteinExistence type="predicted"/>
<gene>
    <name evidence="4" type="ORF">I7412_42430</name>
</gene>
<keyword evidence="2" id="KW-1133">Transmembrane helix</keyword>
<dbReference type="Pfam" id="PF11992">
    <property type="entry name" value="TgpA_N"/>
    <property type="match status" value="2"/>
</dbReference>
<feature type="transmembrane region" description="Helical" evidence="2">
    <location>
        <begin position="144"/>
        <end position="164"/>
    </location>
</feature>
<feature type="transmembrane region" description="Helical" evidence="2">
    <location>
        <begin position="233"/>
        <end position="257"/>
    </location>
</feature>
<feature type="transmembrane region" description="Helical" evidence="2">
    <location>
        <begin position="194"/>
        <end position="212"/>
    </location>
</feature>
<feature type="compositionally biased region" description="Polar residues" evidence="1">
    <location>
        <begin position="629"/>
        <end position="645"/>
    </location>
</feature>
<dbReference type="InterPro" id="IPR052901">
    <property type="entry name" value="Bact_TGase-like"/>
</dbReference>
<dbReference type="Pfam" id="PF01841">
    <property type="entry name" value="Transglut_core"/>
    <property type="match status" value="2"/>
</dbReference>
<keyword evidence="5" id="KW-1185">Reference proteome</keyword>
<name>A0A937RP99_9ACTN</name>
<feature type="compositionally biased region" description="Low complexity" evidence="1">
    <location>
        <begin position="587"/>
        <end position="598"/>
    </location>
</feature>
<dbReference type="SUPFAM" id="SSF54001">
    <property type="entry name" value="Cysteine proteinases"/>
    <property type="match status" value="2"/>
</dbReference>
<feature type="region of interest" description="Disordered" evidence="1">
    <location>
        <begin position="912"/>
        <end position="936"/>
    </location>
</feature>
<dbReference type="AlphaFoldDB" id="A0A937RP99"/>
<dbReference type="InterPro" id="IPR002931">
    <property type="entry name" value="Transglutaminase-like"/>
</dbReference>
<dbReference type="Proteomes" id="UP000604475">
    <property type="component" value="Unassembled WGS sequence"/>
</dbReference>
<feature type="domain" description="Transglutaminase-like" evidence="3">
    <location>
        <begin position="504"/>
        <end position="574"/>
    </location>
</feature>
<reference evidence="4" key="1">
    <citation type="submission" date="2020-12" db="EMBL/GenBank/DDBJ databases">
        <title>Genomic characterization of non-nitrogen-fixing Frankia strains.</title>
        <authorList>
            <person name="Carlos-Shanley C."/>
            <person name="Guerra T."/>
            <person name="Hahn D."/>
        </authorList>
    </citation>
    <scope>NUCLEOTIDE SEQUENCE</scope>
    <source>
        <strain evidence="4">CN6</strain>
    </source>
</reference>
<feature type="region of interest" description="Disordered" evidence="1">
    <location>
        <begin position="1141"/>
        <end position="1176"/>
    </location>
</feature>
<feature type="transmembrane region" description="Helical" evidence="2">
    <location>
        <begin position="55"/>
        <end position="75"/>
    </location>
</feature>
<feature type="domain" description="Transglutaminase-like" evidence="3">
    <location>
        <begin position="845"/>
        <end position="915"/>
    </location>
</feature>
<evidence type="ECO:0000256" key="2">
    <source>
        <dbReference type="SAM" id="Phobius"/>
    </source>
</evidence>
<dbReference type="InterPro" id="IPR038765">
    <property type="entry name" value="Papain-like_cys_pep_sf"/>
</dbReference>
<dbReference type="InterPro" id="IPR021878">
    <property type="entry name" value="TgpA_N"/>
</dbReference>
<dbReference type="SMART" id="SM00460">
    <property type="entry name" value="TGc"/>
    <property type="match status" value="2"/>
</dbReference>
<protein>
    <submittedName>
        <fullName evidence="4">Transglutaminase domain-containing protein</fullName>
    </submittedName>
</protein>
<accession>A0A937RP99</accession>
<feature type="compositionally biased region" description="Polar residues" evidence="1">
    <location>
        <begin position="913"/>
        <end position="929"/>
    </location>
</feature>
<feature type="transmembrane region" description="Helical" evidence="2">
    <location>
        <begin position="969"/>
        <end position="993"/>
    </location>
</feature>
<organism evidence="4 5">
    <name type="scientific">Frankia nepalensis</name>
    <dbReference type="NCBI Taxonomy" id="1836974"/>
    <lineage>
        <taxon>Bacteria</taxon>
        <taxon>Bacillati</taxon>
        <taxon>Actinomycetota</taxon>
        <taxon>Actinomycetes</taxon>
        <taxon>Frankiales</taxon>
        <taxon>Frankiaceae</taxon>
        <taxon>Frankia</taxon>
    </lineage>
</organism>
<feature type="region of interest" description="Disordered" evidence="1">
    <location>
        <begin position="267"/>
        <end position="289"/>
    </location>
</feature>
<comment type="caution">
    <text evidence="4">The sequence shown here is derived from an EMBL/GenBank/DDBJ whole genome shotgun (WGS) entry which is preliminary data.</text>
</comment>
<evidence type="ECO:0000259" key="3">
    <source>
        <dbReference type="SMART" id="SM00460"/>
    </source>
</evidence>
<feature type="transmembrane region" description="Helical" evidence="2">
    <location>
        <begin position="87"/>
        <end position="112"/>
    </location>
</feature>